<reference evidence="2 3" key="1">
    <citation type="submission" date="2022-05" db="EMBL/GenBank/DDBJ databases">
        <title>Luteimonas sp. SX5, whole genome shotgun sequencing project.</title>
        <authorList>
            <person name="Zhao G."/>
            <person name="Shen L."/>
        </authorList>
    </citation>
    <scope>NUCLEOTIDE SEQUENCE [LARGE SCALE GENOMIC DNA]</scope>
    <source>
        <strain evidence="2 3">SX5</strain>
    </source>
</reference>
<dbReference type="InterPro" id="IPR000073">
    <property type="entry name" value="AB_hydrolase_1"/>
</dbReference>
<dbReference type="PANTHER" id="PTHR43798">
    <property type="entry name" value="MONOACYLGLYCEROL LIPASE"/>
    <property type="match status" value="1"/>
</dbReference>
<evidence type="ECO:0000313" key="3">
    <source>
        <dbReference type="Proteomes" id="UP001431217"/>
    </source>
</evidence>
<dbReference type="PANTHER" id="PTHR43798:SF33">
    <property type="entry name" value="HYDROLASE, PUTATIVE (AFU_ORTHOLOGUE AFUA_2G14860)-RELATED"/>
    <property type="match status" value="1"/>
</dbReference>
<keyword evidence="2" id="KW-0378">Hydrolase</keyword>
<sequence>MRAGRIARGLLAALIAVVAMLALAVIAVWRDPYMIVRAEYARQRIAAGLSLHAVEAAGYRWTYVERDADRADAPTLVMLHGYTGSKENWYRLVQRLDRRYRIVVPDLPGWGQSERKPGADYGYAAQAANVAAFIDVVSERPVVLVGHSMGGGIAAVTAARYPDDVSRVALLDASGVRFKDNRFGIDVLAGKNPFGVVDAASLEHYLGILFHDRAARPAIPWPASKAVIDFRRGEGAFEQSVLDSVGRGPDRFLPYEAAVDIKQPALLLWCRQDQVIDASALDIFGARMPQARRVLLDGCGHMSLMEQPAAVAQAIRALIEKGKPR</sequence>
<name>A0ABT0MKU6_9GAMM</name>
<dbReference type="GO" id="GO:0016787">
    <property type="term" value="F:hydrolase activity"/>
    <property type="evidence" value="ECO:0007669"/>
    <property type="project" value="UniProtKB-KW"/>
</dbReference>
<dbReference type="Proteomes" id="UP001431217">
    <property type="component" value="Unassembled WGS sequence"/>
</dbReference>
<dbReference type="Pfam" id="PF12697">
    <property type="entry name" value="Abhydrolase_6"/>
    <property type="match status" value="1"/>
</dbReference>
<evidence type="ECO:0000259" key="1">
    <source>
        <dbReference type="Pfam" id="PF12697"/>
    </source>
</evidence>
<organism evidence="2 3">
    <name type="scientific">Luteimonas galliterrae</name>
    <dbReference type="NCBI Taxonomy" id="2940486"/>
    <lineage>
        <taxon>Bacteria</taxon>
        <taxon>Pseudomonadati</taxon>
        <taxon>Pseudomonadota</taxon>
        <taxon>Gammaproteobacteria</taxon>
        <taxon>Lysobacterales</taxon>
        <taxon>Lysobacteraceae</taxon>
        <taxon>Luteimonas</taxon>
    </lineage>
</organism>
<comment type="caution">
    <text evidence="2">The sequence shown here is derived from an EMBL/GenBank/DDBJ whole genome shotgun (WGS) entry which is preliminary data.</text>
</comment>
<protein>
    <submittedName>
        <fullName evidence="2">Alpha/beta hydrolase</fullName>
    </submittedName>
</protein>
<dbReference type="PRINTS" id="PR00111">
    <property type="entry name" value="ABHYDROLASE"/>
</dbReference>
<dbReference type="SUPFAM" id="SSF53474">
    <property type="entry name" value="alpha/beta-Hydrolases"/>
    <property type="match status" value="1"/>
</dbReference>
<gene>
    <name evidence="2" type="ORF">M2650_09535</name>
</gene>
<dbReference type="EMBL" id="JAMBEP010000001">
    <property type="protein sequence ID" value="MCL1634870.1"/>
    <property type="molecule type" value="Genomic_DNA"/>
</dbReference>
<dbReference type="RefSeq" id="WP_249473660.1">
    <property type="nucleotide sequence ID" value="NZ_JAMBEP010000001.1"/>
</dbReference>
<feature type="domain" description="AB hydrolase-1" evidence="1">
    <location>
        <begin position="76"/>
        <end position="314"/>
    </location>
</feature>
<dbReference type="InterPro" id="IPR029058">
    <property type="entry name" value="AB_hydrolase_fold"/>
</dbReference>
<evidence type="ECO:0000313" key="2">
    <source>
        <dbReference type="EMBL" id="MCL1634870.1"/>
    </source>
</evidence>
<accession>A0ABT0MKU6</accession>
<keyword evidence="3" id="KW-1185">Reference proteome</keyword>
<proteinExistence type="predicted"/>
<dbReference type="Gene3D" id="3.40.50.1820">
    <property type="entry name" value="alpha/beta hydrolase"/>
    <property type="match status" value="1"/>
</dbReference>
<dbReference type="InterPro" id="IPR050266">
    <property type="entry name" value="AB_hydrolase_sf"/>
</dbReference>